<dbReference type="InterPro" id="IPR005358">
    <property type="entry name" value="Puta_zinc/iron-chelating_dom"/>
</dbReference>
<dbReference type="AlphaFoldDB" id="A0A7J3SL66"/>
<name>A0A7J3SL66_9CREN</name>
<dbReference type="Pfam" id="PF03692">
    <property type="entry name" value="CxxCxxCC"/>
    <property type="match status" value="1"/>
</dbReference>
<dbReference type="EMBL" id="DTLS01000010">
    <property type="protein sequence ID" value="HGZ59639.1"/>
    <property type="molecule type" value="Genomic_DNA"/>
</dbReference>
<protein>
    <submittedName>
        <fullName evidence="1">YkgJ family cysteine cluster protein</fullName>
    </submittedName>
</protein>
<organism evidence="1">
    <name type="scientific">Fervidicoccus fontis</name>
    <dbReference type="NCBI Taxonomy" id="683846"/>
    <lineage>
        <taxon>Archaea</taxon>
        <taxon>Thermoproteota</taxon>
        <taxon>Thermoprotei</taxon>
        <taxon>Fervidicoccales</taxon>
        <taxon>Fervidicoccaceae</taxon>
        <taxon>Fervidicoccus</taxon>
    </lineage>
</organism>
<reference evidence="1" key="1">
    <citation type="journal article" date="2020" name="mSystems">
        <title>Genome- and Community-Level Interaction Insights into Carbon Utilization and Element Cycling Functions of Hydrothermarchaeota in Hydrothermal Sediment.</title>
        <authorList>
            <person name="Zhou Z."/>
            <person name="Liu Y."/>
            <person name="Xu W."/>
            <person name="Pan J."/>
            <person name="Luo Z.H."/>
            <person name="Li M."/>
        </authorList>
    </citation>
    <scope>NUCLEOTIDE SEQUENCE [LARGE SCALE GENOMIC DNA]</scope>
    <source>
        <strain evidence="1">SpSt-885</strain>
    </source>
</reference>
<comment type="caution">
    <text evidence="1">The sequence shown here is derived from an EMBL/GenBank/DDBJ whole genome shotgun (WGS) entry which is preliminary data.</text>
</comment>
<gene>
    <name evidence="1" type="ORF">ENW83_00300</name>
</gene>
<evidence type="ECO:0000313" key="1">
    <source>
        <dbReference type="EMBL" id="HGZ59639.1"/>
    </source>
</evidence>
<proteinExistence type="predicted"/>
<dbReference type="PANTHER" id="PTHR35866">
    <property type="entry name" value="PUTATIVE-RELATED"/>
    <property type="match status" value="1"/>
</dbReference>
<dbReference type="PANTHER" id="PTHR35866:SF1">
    <property type="entry name" value="YKGJ FAMILY CYSTEINE CLUSTER PROTEIN"/>
    <property type="match status" value="1"/>
</dbReference>
<accession>A0A7J3SL66</accession>
<sequence length="182" mass="20822">MSDMFRFECTRCDLCCGTGPNVSITIYDAVRIAEKINVSINDFLRFYVKVIIADMIPVMLLPGDMKGRCAFLGFSENGKTYCKIYEARPMKCRLFPIKIFKLSGEELEIDEECPGIGSGPEREVPKELVESYRKELKMHYKLLHKLIIEDGLEPIEALRNALNIASYELGKEMRKGFYNAKS</sequence>